<gene>
    <name evidence="1" type="ORF">BIY22_03480</name>
</gene>
<organism evidence="1 2">
    <name type="scientific">Vibrio panuliri</name>
    <dbReference type="NCBI Taxonomy" id="1381081"/>
    <lineage>
        <taxon>Bacteria</taxon>
        <taxon>Pseudomonadati</taxon>
        <taxon>Pseudomonadota</taxon>
        <taxon>Gammaproteobacteria</taxon>
        <taxon>Vibrionales</taxon>
        <taxon>Vibrionaceae</taxon>
        <taxon>Vibrio</taxon>
    </lineage>
</organism>
<dbReference type="InterPro" id="IPR025935">
    <property type="entry name" value="AbiH"/>
</dbReference>
<dbReference type="Pfam" id="PF14253">
    <property type="entry name" value="AbiH"/>
    <property type="match status" value="1"/>
</dbReference>
<dbReference type="Proteomes" id="UP000186313">
    <property type="component" value="Unassembled WGS sequence"/>
</dbReference>
<evidence type="ECO:0000313" key="2">
    <source>
        <dbReference type="Proteomes" id="UP000186313"/>
    </source>
</evidence>
<comment type="caution">
    <text evidence="1">The sequence shown here is derived from an EMBL/GenBank/DDBJ whole genome shotgun (WGS) entry which is preliminary data.</text>
</comment>
<dbReference type="AlphaFoldDB" id="A0A1Q9HRQ4"/>
<accession>A0A1Q9HRQ4</accession>
<evidence type="ECO:0008006" key="3">
    <source>
        <dbReference type="Google" id="ProtNLM"/>
    </source>
</evidence>
<name>A0A1Q9HRQ4_9VIBR</name>
<protein>
    <recommendedName>
        <fullName evidence="3">Bacteriophage abortive infection AbiH</fullName>
    </recommendedName>
</protein>
<sequence length="319" mass="37345">MKLYVIGNGFDIHHGLNTRYSTFGLFLKNRYSEIYDLLLEHYGFVDLDPNDEETLWDPLWSEFEKNLSLLDTQTVMEAHEDSLAVPSSDEFRDRDWGAFQIDMEMILEQLTVGLYKAFKEFILAVEFPPFDINKEVNLDRDAKYLTFNYTDTLANYYAIPECNVLFIHEKAEENDVELVLGHGVDPENFEDKPEQPPEGLTDEELEDWRQYMADQYDYSYELGKETINRYFTNTFKGTDAIIERNEQFFSSLEDIDEVIIIGHSLAEVDLPYFKHIAKSVNPNTRWIATYYSDKEKSNHFNTLTDMGVKNISVVKIEDL</sequence>
<reference evidence="1 2" key="1">
    <citation type="submission" date="2016-09" db="EMBL/GenBank/DDBJ databases">
        <title>Genomic Taxonomy of the Vibrionaceae.</title>
        <authorList>
            <person name="Gonzalez-Castillo A."/>
            <person name="Gomez-Gil B."/>
            <person name="Enciso-Ibarra K."/>
        </authorList>
    </citation>
    <scope>NUCLEOTIDE SEQUENCE [LARGE SCALE GENOMIC DNA]</scope>
    <source>
        <strain evidence="1 2">CAIM 703</strain>
    </source>
</reference>
<proteinExistence type="predicted"/>
<dbReference type="EMBL" id="MJMJ01000001">
    <property type="protein sequence ID" value="OLQ93567.1"/>
    <property type="molecule type" value="Genomic_DNA"/>
</dbReference>
<dbReference type="RefSeq" id="WP_075706194.1">
    <property type="nucleotide sequence ID" value="NZ_MJMJ01000001.1"/>
</dbReference>
<dbReference type="OrthoDB" id="5903604at2"/>
<evidence type="ECO:0000313" key="1">
    <source>
        <dbReference type="EMBL" id="OLQ93567.1"/>
    </source>
</evidence>